<evidence type="ECO:0000256" key="1">
    <source>
        <dbReference type="SAM" id="MobiDB-lite"/>
    </source>
</evidence>
<feature type="compositionally biased region" description="Basic and acidic residues" evidence="1">
    <location>
        <begin position="282"/>
        <end position="292"/>
    </location>
</feature>
<dbReference type="RefSeq" id="XP_007803451.1">
    <property type="nucleotide sequence ID" value="XM_007805260.1"/>
</dbReference>
<feature type="region of interest" description="Disordered" evidence="1">
    <location>
        <begin position="589"/>
        <end position="608"/>
    </location>
</feature>
<proteinExistence type="predicted"/>
<keyword evidence="3" id="KW-1185">Reference proteome</keyword>
<protein>
    <submittedName>
        <fullName evidence="2">Uncharacterized protein</fullName>
    </submittedName>
</protein>
<dbReference type="HOGENOM" id="CLU_298088_0_0_1"/>
<evidence type="ECO:0000313" key="3">
    <source>
        <dbReference type="Proteomes" id="UP000019373"/>
    </source>
</evidence>
<dbReference type="GeneID" id="19237408"/>
<organism evidence="2 3">
    <name type="scientific">Endocarpon pusillum (strain Z07020 / HMAS-L-300199)</name>
    <name type="common">Lichen-forming fungus</name>
    <dbReference type="NCBI Taxonomy" id="1263415"/>
    <lineage>
        <taxon>Eukaryota</taxon>
        <taxon>Fungi</taxon>
        <taxon>Dikarya</taxon>
        <taxon>Ascomycota</taxon>
        <taxon>Pezizomycotina</taxon>
        <taxon>Eurotiomycetes</taxon>
        <taxon>Chaetothyriomycetidae</taxon>
        <taxon>Verrucariales</taxon>
        <taxon>Verrucariaceae</taxon>
        <taxon>Endocarpon</taxon>
    </lineage>
</organism>
<feature type="compositionally biased region" description="Polar residues" evidence="1">
    <location>
        <begin position="138"/>
        <end position="172"/>
    </location>
</feature>
<dbReference type="EMBL" id="KE721278">
    <property type="protein sequence ID" value="ERF70832.1"/>
    <property type="molecule type" value="Genomic_DNA"/>
</dbReference>
<feature type="region of interest" description="Disordered" evidence="1">
    <location>
        <begin position="258"/>
        <end position="296"/>
    </location>
</feature>
<feature type="region of interest" description="Disordered" evidence="1">
    <location>
        <begin position="1"/>
        <end position="22"/>
    </location>
</feature>
<accession>U1G0T6</accession>
<feature type="region of interest" description="Disordered" evidence="1">
    <location>
        <begin position="369"/>
        <end position="405"/>
    </location>
</feature>
<name>U1G0T6_ENDPU</name>
<feature type="compositionally biased region" description="Polar residues" evidence="1">
    <location>
        <begin position="392"/>
        <end position="405"/>
    </location>
</feature>
<dbReference type="Gene3D" id="3.30.160.20">
    <property type="match status" value="1"/>
</dbReference>
<gene>
    <name evidence="2" type="ORF">EPUS_02354</name>
</gene>
<feature type="compositionally biased region" description="Low complexity" evidence="1">
    <location>
        <begin position="189"/>
        <end position="203"/>
    </location>
</feature>
<dbReference type="SUPFAM" id="SSF54768">
    <property type="entry name" value="dsRNA-binding domain-like"/>
    <property type="match status" value="1"/>
</dbReference>
<dbReference type="AlphaFoldDB" id="U1G0T6"/>
<feature type="region of interest" description="Disordered" evidence="1">
    <location>
        <begin position="132"/>
        <end position="203"/>
    </location>
</feature>
<reference evidence="3" key="1">
    <citation type="journal article" date="2014" name="BMC Genomics">
        <title>Genome characteristics reveal the impact of lichenization on lichen-forming fungus Endocarpon pusillum Hedwig (Verrucariales, Ascomycota).</title>
        <authorList>
            <person name="Wang Y.-Y."/>
            <person name="Liu B."/>
            <person name="Zhang X.-Y."/>
            <person name="Zhou Q.-M."/>
            <person name="Zhang T."/>
            <person name="Li H."/>
            <person name="Yu Y.-F."/>
            <person name="Zhang X.-L."/>
            <person name="Hao X.-Y."/>
            <person name="Wang M."/>
            <person name="Wang L."/>
            <person name="Wei J.-C."/>
        </authorList>
    </citation>
    <scope>NUCLEOTIDE SEQUENCE [LARGE SCALE GENOMIC DNA]</scope>
    <source>
        <strain evidence="3">Z07020 / HMAS-L-300199</strain>
    </source>
</reference>
<sequence length="1009" mass="110708">MSDSAARAPASDDDAQAEHQIQASLQRATEEVIGLLHPAKHGNAGNGAERGTDTVTLDALPSEVQASVAAPAFFSLKHSEQNGRFRHADLSQSATRIQNGVHFNVTLEEDGSRLRELNGEVTHISSSISTINGGGTNLQASSGLENDRFGTNQLSSSCDENPSAKDCSNSLHRQSHTVDETTADLQGASPNSPNRTTSSTVPNPWSVFAHSDLDSFTKRTLSSVFSFGSRPSNKARTGAEEVEKHDDLKCCPILEMESTTQDQRCDRSELQTGDEDQIEVDETSHNVSREVQDASADSFVTAREAPTPDREERVDAARDQSNSFFGGLHPSRMILVSNREAPPQTGLPPESCSDMAVITWKATGANTMPLSTQQEPSQIQKPKKKTTQITSNIARTSQSEGSSTRDCPKVEIRFLVEGIESVKKRYAYLNSTTIDSKEWSFAWQEITAIFRTPFSYHYDSWQEGVSVQLKTDFKMFRFWGTFTKARAKEFITKKAVLYVIDSPFFFKQAVPALQTFCRTNGLAAPVYTHNRHPDGTFGCSVRVGGQFAVFGDDAEGWTHKEHAKEDTAKMAINALYREGVPMDIGAIPDARPAGADPHAEPQVPNKRKAPLGSLWEEGQRTSCRIKGRAAQHTGGPRSSIEDREVNTIEPDTKDDIQHVTTGSVLRPTKSSVRTRSGLAKVLKEVLEPQERVMVICDHLRIQKPEYWMEGSFGRRRWFIRFLSEHPSHKVGHTLIAPTVVGSLNGLQDCARRVEEKLFEKLYSGEIYLGDGGATFLDPAMDSEWRKEDSANLPPSKKRRLEMDESRPLEEINRRHYNSDNIALPPSANSLPLGVPALEMCGMDEDIGYESEDELPRDAMILAKPSNSEHWGPQSNLIAAPQFQEVRQSVAASVTTAQAASSSFSSKQFIPANTAIARPQDAANRCIAQKGLGLHGPANLLPSGEHRYVSPPPFLDTPTRLPKMGPAIVKVEPQDDEDGDIVWGLEKAAASKMVRSLPSGDHAGDDGAVA</sequence>
<feature type="compositionally biased region" description="Acidic residues" evidence="1">
    <location>
        <begin position="272"/>
        <end position="281"/>
    </location>
</feature>
<dbReference type="Proteomes" id="UP000019373">
    <property type="component" value="Unassembled WGS sequence"/>
</dbReference>
<evidence type="ECO:0000313" key="2">
    <source>
        <dbReference type="EMBL" id="ERF70832.1"/>
    </source>
</evidence>